<dbReference type="EMBL" id="KV784377">
    <property type="protein sequence ID" value="OEU09179.1"/>
    <property type="molecule type" value="Genomic_DNA"/>
</dbReference>
<dbReference type="AlphaFoldDB" id="A0A1E7ETI7"/>
<dbReference type="InParanoid" id="A0A1E7ETI7"/>
<keyword evidence="2" id="KW-1185">Reference proteome</keyword>
<organism evidence="1 2">
    <name type="scientific">Fragilariopsis cylindrus CCMP1102</name>
    <dbReference type="NCBI Taxonomy" id="635003"/>
    <lineage>
        <taxon>Eukaryota</taxon>
        <taxon>Sar</taxon>
        <taxon>Stramenopiles</taxon>
        <taxon>Ochrophyta</taxon>
        <taxon>Bacillariophyta</taxon>
        <taxon>Bacillariophyceae</taxon>
        <taxon>Bacillariophycidae</taxon>
        <taxon>Bacillariales</taxon>
        <taxon>Bacillariaceae</taxon>
        <taxon>Fragilariopsis</taxon>
    </lineage>
</organism>
<protein>
    <submittedName>
        <fullName evidence="1">Uncharacterized protein</fullName>
    </submittedName>
</protein>
<evidence type="ECO:0000313" key="2">
    <source>
        <dbReference type="Proteomes" id="UP000095751"/>
    </source>
</evidence>
<proteinExistence type="predicted"/>
<gene>
    <name evidence="1" type="ORF">FRACYDRAFT_249098</name>
</gene>
<dbReference type="Proteomes" id="UP000095751">
    <property type="component" value="Unassembled WGS sequence"/>
</dbReference>
<reference evidence="1 2" key="1">
    <citation type="submission" date="2016-09" db="EMBL/GenBank/DDBJ databases">
        <title>Extensive genetic diversity and differential bi-allelic expression allows diatom success in the polar Southern Ocean.</title>
        <authorList>
            <consortium name="DOE Joint Genome Institute"/>
            <person name="Mock T."/>
            <person name="Otillar R.P."/>
            <person name="Strauss J."/>
            <person name="Dupont C."/>
            <person name="Frickenhaus S."/>
            <person name="Maumus F."/>
            <person name="Mcmullan M."/>
            <person name="Sanges R."/>
            <person name="Schmutz J."/>
            <person name="Toseland A."/>
            <person name="Valas R."/>
            <person name="Veluchamy A."/>
            <person name="Ward B.J."/>
            <person name="Allen A."/>
            <person name="Barry K."/>
            <person name="Falciatore A."/>
            <person name="Ferrante M."/>
            <person name="Fortunato A.E."/>
            <person name="Gloeckner G."/>
            <person name="Gruber A."/>
            <person name="Hipkin R."/>
            <person name="Janech M."/>
            <person name="Kroth P."/>
            <person name="Leese F."/>
            <person name="Lindquist E."/>
            <person name="Lyon B.R."/>
            <person name="Martin J."/>
            <person name="Mayer C."/>
            <person name="Parker M."/>
            <person name="Quesneville H."/>
            <person name="Raymond J."/>
            <person name="Uhlig C."/>
            <person name="Valentin K.U."/>
            <person name="Worden A.Z."/>
            <person name="Armbrust E.V."/>
            <person name="Bowler C."/>
            <person name="Green B."/>
            <person name="Moulton V."/>
            <person name="Van Oosterhout C."/>
            <person name="Grigoriev I."/>
        </authorList>
    </citation>
    <scope>NUCLEOTIDE SEQUENCE [LARGE SCALE GENOMIC DNA]</scope>
    <source>
        <strain evidence="1 2">CCMP1102</strain>
    </source>
</reference>
<sequence length="407" mass="45045">MTFQAPASIEEMLLRIPAHVRTVLEEAIHTQVTAKYAQQLRNEPAAIQAAASPLTANANTGVIASQAAAAAASLPTNFSKVTPVKAAAAVSRGAQRKRKAPNTPIYTQHDNLIADTTIAPAGASADDGIVIDSDSDDIIKVEDNSRPKREHGLKIVDYTDICRHLFHMNSKLRIIYSKQEPGTSKEQYLNGTHFLATVPTITEAPTAVMDLLIDIKNIGSRKDVRTDDIIDFLTAKGVTIVPLNGDYETIMTTEHDNLIIIEYSVIRHGKENPNLTISWLRFCLLFKRENLLVLFNEIGSAIILGRQFNENSWIDFEHYSNTNIGMTSTVPALLAAKYLATNNSNSNSNSNHTTQLTLKESKLISIKLYVSYMALYEATTQSLIQPSDRVWTMTNHKKWIEGRDEAI</sequence>
<dbReference type="KEGG" id="fcy:FRACYDRAFT_249098"/>
<evidence type="ECO:0000313" key="1">
    <source>
        <dbReference type="EMBL" id="OEU09179.1"/>
    </source>
</evidence>
<accession>A0A1E7ETI7</accession>
<name>A0A1E7ETI7_9STRA</name>